<comment type="subcellular location">
    <subcellularLocation>
        <location evidence="1">Cell membrane</location>
        <topology evidence="1">Multi-pass membrane protein</topology>
    </subcellularLocation>
</comment>
<comment type="similarity">
    <text evidence="2">Belongs to the DoxX family.</text>
</comment>
<dbReference type="PANTHER" id="PTHR33452">
    <property type="entry name" value="OXIDOREDUCTASE CATD-RELATED"/>
    <property type="match status" value="1"/>
</dbReference>
<organism evidence="8 9">
    <name type="scientific">Mycolicibacterium gadium</name>
    <name type="common">Mycobacterium gadium</name>
    <dbReference type="NCBI Taxonomy" id="1794"/>
    <lineage>
        <taxon>Bacteria</taxon>
        <taxon>Bacillati</taxon>
        <taxon>Actinomycetota</taxon>
        <taxon>Actinomycetes</taxon>
        <taxon>Mycobacteriales</taxon>
        <taxon>Mycobacteriaceae</taxon>
        <taxon>Mycolicibacterium</taxon>
    </lineage>
</organism>
<gene>
    <name evidence="8" type="ORF">MGAD_04110</name>
</gene>
<dbReference type="AlphaFoldDB" id="A0A7I7WER2"/>
<feature type="transmembrane region" description="Helical" evidence="7">
    <location>
        <begin position="76"/>
        <end position="94"/>
    </location>
</feature>
<feature type="transmembrane region" description="Helical" evidence="7">
    <location>
        <begin position="12"/>
        <end position="30"/>
    </location>
</feature>
<dbReference type="EMBL" id="AP022608">
    <property type="protein sequence ID" value="BBZ16076.1"/>
    <property type="molecule type" value="Genomic_DNA"/>
</dbReference>
<keyword evidence="4 7" id="KW-0812">Transmembrane</keyword>
<evidence type="ECO:0000256" key="4">
    <source>
        <dbReference type="ARBA" id="ARBA00022692"/>
    </source>
</evidence>
<evidence type="ECO:0000256" key="3">
    <source>
        <dbReference type="ARBA" id="ARBA00022475"/>
    </source>
</evidence>
<evidence type="ECO:0000256" key="5">
    <source>
        <dbReference type="ARBA" id="ARBA00022989"/>
    </source>
</evidence>
<dbReference type="KEGG" id="mgad:MGAD_04110"/>
<sequence>MTTNLDARLASYSSPFLSVFRIITGLLFTLHGTQKLFDWPIAAPMPIEVGAWPAWWAGLLEFVLGILITLGLFTRIAAFIASGQMAVAYFWMHWPPLEGPPASFWPIANGGEMALLFCFGFLLLAGMGAGTWSVDARRRPRGGGVAPGRVVTGTAAPAGYATGQPVRRGGLLSRFRRR</sequence>
<feature type="transmembrane region" description="Helical" evidence="7">
    <location>
        <begin position="50"/>
        <end position="69"/>
    </location>
</feature>
<name>A0A7I7WER2_MYCGU</name>
<keyword evidence="3" id="KW-1003">Cell membrane</keyword>
<protein>
    <submittedName>
        <fullName evidence="8">Membrane protein</fullName>
    </submittedName>
</protein>
<evidence type="ECO:0000256" key="7">
    <source>
        <dbReference type="SAM" id="Phobius"/>
    </source>
</evidence>
<evidence type="ECO:0000256" key="6">
    <source>
        <dbReference type="ARBA" id="ARBA00023136"/>
    </source>
</evidence>
<dbReference type="RefSeq" id="WP_163684515.1">
    <property type="nucleotide sequence ID" value="NZ_AP022608.1"/>
</dbReference>
<reference evidence="8 9" key="1">
    <citation type="journal article" date="2019" name="Emerg. Microbes Infect.">
        <title>Comprehensive subspecies identification of 175 nontuberculous mycobacteria species based on 7547 genomic profiles.</title>
        <authorList>
            <person name="Matsumoto Y."/>
            <person name="Kinjo T."/>
            <person name="Motooka D."/>
            <person name="Nabeya D."/>
            <person name="Jung N."/>
            <person name="Uechi K."/>
            <person name="Horii T."/>
            <person name="Iida T."/>
            <person name="Fujita J."/>
            <person name="Nakamura S."/>
        </authorList>
    </citation>
    <scope>NUCLEOTIDE SEQUENCE [LARGE SCALE GENOMIC DNA]</scope>
    <source>
        <strain evidence="8 9">JCM 12688</strain>
    </source>
</reference>
<proteinExistence type="inferred from homology"/>
<feature type="transmembrane region" description="Helical" evidence="7">
    <location>
        <begin position="114"/>
        <end position="134"/>
    </location>
</feature>
<dbReference type="GO" id="GO:0005886">
    <property type="term" value="C:plasma membrane"/>
    <property type="evidence" value="ECO:0007669"/>
    <property type="project" value="UniProtKB-SubCell"/>
</dbReference>
<evidence type="ECO:0000313" key="8">
    <source>
        <dbReference type="EMBL" id="BBZ16076.1"/>
    </source>
</evidence>
<keyword evidence="6 7" id="KW-0472">Membrane</keyword>
<dbReference type="Pfam" id="PF07681">
    <property type="entry name" value="DoxX"/>
    <property type="match status" value="1"/>
</dbReference>
<evidence type="ECO:0000313" key="9">
    <source>
        <dbReference type="Proteomes" id="UP000466187"/>
    </source>
</evidence>
<evidence type="ECO:0000256" key="1">
    <source>
        <dbReference type="ARBA" id="ARBA00004651"/>
    </source>
</evidence>
<evidence type="ECO:0000256" key="2">
    <source>
        <dbReference type="ARBA" id="ARBA00006679"/>
    </source>
</evidence>
<keyword evidence="5 7" id="KW-1133">Transmembrane helix</keyword>
<accession>A0A7I7WER2</accession>
<dbReference type="PANTHER" id="PTHR33452:SF4">
    <property type="entry name" value="BLL4328 PROTEIN"/>
    <property type="match status" value="1"/>
</dbReference>
<dbReference type="Proteomes" id="UP000466187">
    <property type="component" value="Chromosome"/>
</dbReference>
<dbReference type="InterPro" id="IPR032808">
    <property type="entry name" value="DoxX"/>
</dbReference>
<dbReference type="InterPro" id="IPR051907">
    <property type="entry name" value="DoxX-like_oxidoreductase"/>
</dbReference>